<gene>
    <name evidence="1" type="ORF">GSB_151542</name>
</gene>
<evidence type="ECO:0000313" key="1">
    <source>
        <dbReference type="EMBL" id="ESU44327.1"/>
    </source>
</evidence>
<dbReference type="AlphaFoldDB" id="V6U134"/>
<proteinExistence type="predicted"/>
<evidence type="ECO:0000313" key="2">
    <source>
        <dbReference type="Proteomes" id="UP000018040"/>
    </source>
</evidence>
<comment type="caution">
    <text evidence="1">The sequence shown here is derived from an EMBL/GenBank/DDBJ whole genome shotgun (WGS) entry which is preliminary data.</text>
</comment>
<sequence length="35" mass="3749">MHVEVCEVTTENPCCPAMHGLTAPADVHITLCPND</sequence>
<organism evidence="1 2">
    <name type="scientific">Giardia intestinalis</name>
    <name type="common">Giardia lamblia</name>
    <dbReference type="NCBI Taxonomy" id="5741"/>
    <lineage>
        <taxon>Eukaryota</taxon>
        <taxon>Metamonada</taxon>
        <taxon>Diplomonadida</taxon>
        <taxon>Hexamitidae</taxon>
        <taxon>Giardiinae</taxon>
        <taxon>Giardia</taxon>
    </lineage>
</organism>
<protein>
    <submittedName>
        <fullName evidence="1">Uncharacterized protein</fullName>
    </submittedName>
</protein>
<dbReference type="Proteomes" id="UP000018040">
    <property type="component" value="Unassembled WGS sequence"/>
</dbReference>
<name>V6U134_GIAIN</name>
<reference evidence="2" key="1">
    <citation type="submission" date="2012-02" db="EMBL/GenBank/DDBJ databases">
        <title>Genome sequencing of Giardia lamblia Genotypes A2 and B isolates (DH and GS) and comparative analysis with the genomes of Genotypes A1 and E (WB and Pig).</title>
        <authorList>
            <person name="Adam R."/>
            <person name="Dahlstrom E."/>
            <person name="Martens C."/>
            <person name="Bruno D."/>
            <person name="Barbian K."/>
            <person name="Porcella S.F."/>
            <person name="Nash T."/>
        </authorList>
    </citation>
    <scope>NUCLEOTIDE SEQUENCE</scope>
    <source>
        <strain evidence="2">GS</strain>
    </source>
</reference>
<reference evidence="1 2" key="2">
    <citation type="journal article" date="2013" name="Genome Biol. Evol.">
        <title>Genome sequencing of Giardia lamblia genotypes A2 and B isolates (DH and GS) and comparative analysis with the genomes of genotypes A1 and E (WB and Pig).</title>
        <authorList>
            <person name="Adam R.D."/>
            <person name="Dahlstrom E.W."/>
            <person name="Martens C.A."/>
            <person name="Bruno D.P."/>
            <person name="Barbian K.D."/>
            <person name="Ricklefs S.M."/>
            <person name="Hernandez M.M."/>
            <person name="Narla N.P."/>
            <person name="Patel R.B."/>
            <person name="Porcella S.F."/>
            <person name="Nash T.E."/>
        </authorList>
    </citation>
    <scope>NUCLEOTIDE SEQUENCE [LARGE SCALE GENOMIC DNA]</scope>
    <source>
        <strain evidence="1 2">GS</strain>
    </source>
</reference>
<dbReference type="EMBL" id="AHHH01000024">
    <property type="protein sequence ID" value="ESU44327.1"/>
    <property type="molecule type" value="Genomic_DNA"/>
</dbReference>
<accession>V6U134</accession>